<comment type="caution">
    <text evidence="2">The sequence shown here is derived from an EMBL/GenBank/DDBJ whole genome shotgun (WGS) entry which is preliminary data.</text>
</comment>
<protein>
    <submittedName>
        <fullName evidence="2">Uncharacterized protein</fullName>
    </submittedName>
</protein>
<keyword evidence="1" id="KW-0472">Membrane</keyword>
<dbReference type="EMBL" id="JAUIZM010000010">
    <property type="protein sequence ID" value="KAK1358710.1"/>
    <property type="molecule type" value="Genomic_DNA"/>
</dbReference>
<dbReference type="Proteomes" id="UP001237642">
    <property type="component" value="Unassembled WGS sequence"/>
</dbReference>
<evidence type="ECO:0000313" key="2">
    <source>
        <dbReference type="EMBL" id="KAK1358710.1"/>
    </source>
</evidence>
<dbReference type="AlphaFoldDB" id="A0AAD8M1S5"/>
<accession>A0AAD8M1S5</accession>
<feature type="transmembrane region" description="Helical" evidence="1">
    <location>
        <begin position="252"/>
        <end position="272"/>
    </location>
</feature>
<keyword evidence="1" id="KW-1133">Transmembrane helix</keyword>
<reference evidence="2" key="2">
    <citation type="submission" date="2023-05" db="EMBL/GenBank/DDBJ databases">
        <authorList>
            <person name="Schelkunov M.I."/>
        </authorList>
    </citation>
    <scope>NUCLEOTIDE SEQUENCE</scope>
    <source>
        <strain evidence="2">Hsosn_3</strain>
        <tissue evidence="2">Leaf</tissue>
    </source>
</reference>
<sequence>MVSVWKRNPQKPREAWYLTTSTVGGPGQLICSHPFDAIKVKLQRQPAQLPDQPPSTLERLMFFCKSSRSWRHKGSSQRYAHPTCYCGSLRQSTLLSKKTKGSIIKLGTWLSSHKSAAGLEHHVAGGQGTSYPGRECGGSQSFHRVQHSQQIWDTVVVEEAPLKECGRGDRGGASVEEVLVFCRQSFLMCCCTVCSFPIKIGFLVDNLHLIFNRANELESEECEDEGKRSKISRPLAQSKDVLAEIVTNGCGLLYALTFLVMYVLLLKLGNVLRKGYRLPRQAGNRVLRVGQSKLAAEVAKKTPDPAPALALAGPRESVELFS</sequence>
<reference evidence="2" key="1">
    <citation type="submission" date="2023-02" db="EMBL/GenBank/DDBJ databases">
        <title>Genome of toxic invasive species Heracleum sosnowskyi carries increased number of genes despite the absence of recent whole-genome duplications.</title>
        <authorList>
            <person name="Schelkunov M."/>
            <person name="Shtratnikova V."/>
            <person name="Makarenko M."/>
            <person name="Klepikova A."/>
            <person name="Omelchenko D."/>
            <person name="Novikova G."/>
            <person name="Obukhova E."/>
            <person name="Bogdanov V."/>
            <person name="Penin A."/>
            <person name="Logacheva M."/>
        </authorList>
    </citation>
    <scope>NUCLEOTIDE SEQUENCE</scope>
    <source>
        <strain evidence="2">Hsosn_3</strain>
        <tissue evidence="2">Leaf</tissue>
    </source>
</reference>
<gene>
    <name evidence="2" type="ORF">POM88_043184</name>
</gene>
<evidence type="ECO:0000256" key="1">
    <source>
        <dbReference type="SAM" id="Phobius"/>
    </source>
</evidence>
<name>A0AAD8M1S5_9APIA</name>
<proteinExistence type="predicted"/>
<keyword evidence="1" id="KW-0812">Transmembrane</keyword>
<organism evidence="2 3">
    <name type="scientific">Heracleum sosnowskyi</name>
    <dbReference type="NCBI Taxonomy" id="360622"/>
    <lineage>
        <taxon>Eukaryota</taxon>
        <taxon>Viridiplantae</taxon>
        <taxon>Streptophyta</taxon>
        <taxon>Embryophyta</taxon>
        <taxon>Tracheophyta</taxon>
        <taxon>Spermatophyta</taxon>
        <taxon>Magnoliopsida</taxon>
        <taxon>eudicotyledons</taxon>
        <taxon>Gunneridae</taxon>
        <taxon>Pentapetalae</taxon>
        <taxon>asterids</taxon>
        <taxon>campanulids</taxon>
        <taxon>Apiales</taxon>
        <taxon>Apiaceae</taxon>
        <taxon>Apioideae</taxon>
        <taxon>apioid superclade</taxon>
        <taxon>Tordylieae</taxon>
        <taxon>Tordyliinae</taxon>
        <taxon>Heracleum</taxon>
    </lineage>
</organism>
<keyword evidence="3" id="KW-1185">Reference proteome</keyword>
<evidence type="ECO:0000313" key="3">
    <source>
        <dbReference type="Proteomes" id="UP001237642"/>
    </source>
</evidence>